<evidence type="ECO:0000313" key="1">
    <source>
        <dbReference type="Proteomes" id="UP000046392"/>
    </source>
</evidence>
<reference evidence="2" key="1">
    <citation type="submission" date="2017-02" db="UniProtKB">
        <authorList>
            <consortium name="WormBaseParasite"/>
        </authorList>
    </citation>
    <scope>IDENTIFICATION</scope>
</reference>
<name>A0A0N5C4P1_STREA</name>
<protein>
    <submittedName>
        <fullName evidence="2">Uncharacterized protein</fullName>
    </submittedName>
</protein>
<keyword evidence="1" id="KW-1185">Reference proteome</keyword>
<sequence>MKVNKIDLHNLLANLIDEKSRTVAEFKMAYHSNLCEIKNGNFEKLNLLIRDFAYHLNVVGHLEMPITMDLTRCIGKFFCQQLQLGDINVTNENLVKLNNLIKNLKRREVKPLKQLKESFLMRKKMKFEEEDDEQILKNICERKYEGLAEILTKIKSKRINFNNLEMLKKVLMYDNDLFVVLDNLFMPFNIIKKFLQKVMSFVYTLSEQDFMGELTYIRFMLMNSRSKDFDDSFYVEEYITSTDALYILKKEGKFSIHCREEEIFLCNNLEEALYLLTILKGYFKVHVAKIHTRIIELFFIEANLNSEEVKGENQNYLVCVMELYDLVTGRSSDNNNNVITKY</sequence>
<organism evidence="1 2">
    <name type="scientific">Strongyloides papillosus</name>
    <name type="common">Intestinal threadworm</name>
    <dbReference type="NCBI Taxonomy" id="174720"/>
    <lineage>
        <taxon>Eukaryota</taxon>
        <taxon>Metazoa</taxon>
        <taxon>Ecdysozoa</taxon>
        <taxon>Nematoda</taxon>
        <taxon>Chromadorea</taxon>
        <taxon>Rhabditida</taxon>
        <taxon>Tylenchina</taxon>
        <taxon>Panagrolaimomorpha</taxon>
        <taxon>Strongyloidoidea</taxon>
        <taxon>Strongyloididae</taxon>
        <taxon>Strongyloides</taxon>
    </lineage>
</organism>
<proteinExistence type="predicted"/>
<accession>A0A0N5C4P1</accession>
<dbReference type="AlphaFoldDB" id="A0A0N5C4P1"/>
<dbReference type="WBParaSite" id="SPAL_0001292100.1">
    <property type="protein sequence ID" value="SPAL_0001292100.1"/>
    <property type="gene ID" value="SPAL_0001292100"/>
</dbReference>
<evidence type="ECO:0000313" key="2">
    <source>
        <dbReference type="WBParaSite" id="SPAL_0001292100.1"/>
    </source>
</evidence>
<dbReference type="Proteomes" id="UP000046392">
    <property type="component" value="Unplaced"/>
</dbReference>